<dbReference type="PROSITE" id="PS51160">
    <property type="entry name" value="ACYLPHOSPHATASE_3"/>
    <property type="match status" value="1"/>
</dbReference>
<proteinExistence type="inferred from homology"/>
<dbReference type="InterPro" id="IPR036046">
    <property type="entry name" value="Acylphosphatase-like_dom_sf"/>
</dbReference>
<evidence type="ECO:0000313" key="8">
    <source>
        <dbReference type="EMBL" id="OGE19070.1"/>
    </source>
</evidence>
<evidence type="ECO:0000259" key="7">
    <source>
        <dbReference type="PROSITE" id="PS51160"/>
    </source>
</evidence>
<dbReference type="EMBL" id="MFCR01000006">
    <property type="protein sequence ID" value="OGE19070.1"/>
    <property type="molecule type" value="Genomic_DNA"/>
</dbReference>
<comment type="caution">
    <text evidence="8">The sequence shown here is derived from an EMBL/GenBank/DDBJ whole genome shotgun (WGS) entry which is preliminary data.</text>
</comment>
<gene>
    <name evidence="8" type="ORF">A2871_01575</name>
</gene>
<evidence type="ECO:0000256" key="6">
    <source>
        <dbReference type="RuleBase" id="RU004168"/>
    </source>
</evidence>
<keyword evidence="4 5" id="KW-0378">Hydrolase</keyword>
<dbReference type="AlphaFoldDB" id="A0A1F5IRW9"/>
<dbReference type="SUPFAM" id="SSF54975">
    <property type="entry name" value="Acylphosphatase/BLUF domain-like"/>
    <property type="match status" value="1"/>
</dbReference>
<evidence type="ECO:0000256" key="4">
    <source>
        <dbReference type="PROSITE-ProRule" id="PRU00520"/>
    </source>
</evidence>
<comment type="catalytic activity">
    <reaction evidence="3 4 5">
        <text>an acyl phosphate + H2O = a carboxylate + phosphate + H(+)</text>
        <dbReference type="Rhea" id="RHEA:14965"/>
        <dbReference type="ChEBI" id="CHEBI:15377"/>
        <dbReference type="ChEBI" id="CHEBI:15378"/>
        <dbReference type="ChEBI" id="CHEBI:29067"/>
        <dbReference type="ChEBI" id="CHEBI:43474"/>
        <dbReference type="ChEBI" id="CHEBI:59918"/>
        <dbReference type="EC" id="3.6.1.7"/>
    </reaction>
</comment>
<evidence type="ECO:0000256" key="3">
    <source>
        <dbReference type="ARBA" id="ARBA00047645"/>
    </source>
</evidence>
<evidence type="ECO:0000256" key="5">
    <source>
        <dbReference type="RuleBase" id="RU000553"/>
    </source>
</evidence>
<protein>
    <recommendedName>
        <fullName evidence="2 4">Acylphosphatase</fullName>
        <ecNumber evidence="2 4">3.6.1.7</ecNumber>
    </recommendedName>
</protein>
<dbReference type="EC" id="3.6.1.7" evidence="2 4"/>
<dbReference type="Pfam" id="PF00708">
    <property type="entry name" value="Acylphosphatase"/>
    <property type="match status" value="1"/>
</dbReference>
<dbReference type="Gene3D" id="3.30.70.100">
    <property type="match status" value="1"/>
</dbReference>
<dbReference type="Proteomes" id="UP000176336">
    <property type="component" value="Unassembled WGS sequence"/>
</dbReference>
<reference evidence="8 9" key="1">
    <citation type="journal article" date="2016" name="Nat. Commun.">
        <title>Thousands of microbial genomes shed light on interconnected biogeochemical processes in an aquifer system.</title>
        <authorList>
            <person name="Anantharaman K."/>
            <person name="Brown C.T."/>
            <person name="Hug L.A."/>
            <person name="Sharon I."/>
            <person name="Castelle C.J."/>
            <person name="Probst A.J."/>
            <person name="Thomas B.C."/>
            <person name="Singh A."/>
            <person name="Wilkins M.J."/>
            <person name="Karaoz U."/>
            <person name="Brodie E.L."/>
            <person name="Williams K.H."/>
            <person name="Hubbard S.S."/>
            <person name="Banfield J.F."/>
        </authorList>
    </citation>
    <scope>NUCLEOTIDE SEQUENCE [LARGE SCALE GENOMIC DNA]</scope>
</reference>
<feature type="active site" evidence="4">
    <location>
        <position position="37"/>
    </location>
</feature>
<accession>A0A1F5IRW9</accession>
<organism evidence="8 9">
    <name type="scientific">Candidatus Daviesbacteria bacterium RIFCSPHIGHO2_01_FULL_41_23</name>
    <dbReference type="NCBI Taxonomy" id="1797764"/>
    <lineage>
        <taxon>Bacteria</taxon>
        <taxon>Candidatus Daviesiibacteriota</taxon>
    </lineage>
</organism>
<name>A0A1F5IRW9_9BACT</name>
<dbReference type="GO" id="GO:0003998">
    <property type="term" value="F:acylphosphatase activity"/>
    <property type="evidence" value="ECO:0007669"/>
    <property type="project" value="UniProtKB-EC"/>
</dbReference>
<dbReference type="InterPro" id="IPR017968">
    <property type="entry name" value="Acylphosphatase_CS"/>
</dbReference>
<dbReference type="PANTHER" id="PTHR47268:SF4">
    <property type="entry name" value="ACYLPHOSPHATASE"/>
    <property type="match status" value="1"/>
</dbReference>
<evidence type="ECO:0000256" key="1">
    <source>
        <dbReference type="ARBA" id="ARBA00005614"/>
    </source>
</evidence>
<dbReference type="PROSITE" id="PS00151">
    <property type="entry name" value="ACYLPHOSPHATASE_2"/>
    <property type="match status" value="1"/>
</dbReference>
<feature type="domain" description="Acylphosphatase-like" evidence="7">
    <location>
        <begin position="4"/>
        <end position="89"/>
    </location>
</feature>
<comment type="similarity">
    <text evidence="1 6">Belongs to the acylphosphatase family.</text>
</comment>
<dbReference type="PROSITE" id="PS00150">
    <property type="entry name" value="ACYLPHOSPHATASE_1"/>
    <property type="match status" value="1"/>
</dbReference>
<sequence>MKIHYNIKIYGLVQGVFFRASAKEAADKLEISGFAKNMSDGSVYMEAEGEKENLDKFIVWCNQGPMMAQVEKVEISESPLKNFSRFEVS</sequence>
<evidence type="ECO:0000313" key="9">
    <source>
        <dbReference type="Proteomes" id="UP000176336"/>
    </source>
</evidence>
<dbReference type="InterPro" id="IPR020456">
    <property type="entry name" value="Acylphosphatase"/>
</dbReference>
<evidence type="ECO:0000256" key="2">
    <source>
        <dbReference type="ARBA" id="ARBA00012150"/>
    </source>
</evidence>
<dbReference type="PANTHER" id="PTHR47268">
    <property type="entry name" value="ACYLPHOSPHATASE"/>
    <property type="match status" value="1"/>
</dbReference>
<dbReference type="InterPro" id="IPR001792">
    <property type="entry name" value="Acylphosphatase-like_dom"/>
</dbReference>
<feature type="active site" evidence="4">
    <location>
        <position position="19"/>
    </location>
</feature>